<proteinExistence type="inferred from homology"/>
<reference evidence="4" key="1">
    <citation type="journal article" date="2016" name="Front. Microbiol.">
        <title>Complete Genome Sequence of Clostridium estertheticum DSM 8809, a Microbe Identified in Spoiled Vacuum Packed Beef.</title>
        <authorList>
            <person name="Yu Z."/>
            <person name="Gunn L."/>
            <person name="Brennan E."/>
            <person name="Reid R."/>
            <person name="Wall P.G."/>
            <person name="Gaora O.P."/>
            <person name="Hurley D."/>
            <person name="Bolton D."/>
            <person name="Fanning S."/>
        </authorList>
    </citation>
    <scope>NUCLEOTIDE SEQUENCE [LARGE SCALE GENOMIC DNA]</scope>
    <source>
        <strain evidence="4">DSM 8809</strain>
    </source>
</reference>
<dbReference type="Pfam" id="PF06949">
    <property type="entry name" value="DUF1292"/>
    <property type="match status" value="1"/>
</dbReference>
<dbReference type="KEGG" id="ceu:A7L45_11565"/>
<protein>
    <recommendedName>
        <fullName evidence="2">UPF0473 protein A7L45_11565</fullName>
    </recommendedName>
</protein>
<keyword evidence="4" id="KW-1185">Reference proteome</keyword>
<evidence type="ECO:0000313" key="4">
    <source>
        <dbReference type="Proteomes" id="UP000182569"/>
    </source>
</evidence>
<dbReference type="HAMAP" id="MF_01448">
    <property type="entry name" value="UPF0473"/>
    <property type="match status" value="1"/>
</dbReference>
<gene>
    <name evidence="3" type="ORF">A7L45_11565</name>
</gene>
<evidence type="ECO:0000256" key="1">
    <source>
        <dbReference type="ARBA" id="ARBA00008439"/>
    </source>
</evidence>
<sequence length="85" mass="9689">MDNNVETVLLYDEEGKEIEFDVLTKLDIKDKEYVIVAPTGEEDIDAIALRIEKDEDGNDILVTIEDDEEFEMISEAYDAISSDEI</sequence>
<evidence type="ECO:0000313" key="3">
    <source>
        <dbReference type="EMBL" id="APC40666.1"/>
    </source>
</evidence>
<dbReference type="AlphaFoldDB" id="A0A1J0GH26"/>
<accession>A0A1J0GH26</accession>
<name>A0A1J0GH26_9CLOT</name>
<dbReference type="EMBL" id="CP015756">
    <property type="protein sequence ID" value="APC40666.1"/>
    <property type="molecule type" value="Genomic_DNA"/>
</dbReference>
<dbReference type="RefSeq" id="WP_071612956.1">
    <property type="nucleotide sequence ID" value="NZ_CP015756.1"/>
</dbReference>
<organism evidence="3 4">
    <name type="scientific">Clostridium estertheticum subsp. estertheticum</name>
    <dbReference type="NCBI Taxonomy" id="1552"/>
    <lineage>
        <taxon>Bacteria</taxon>
        <taxon>Bacillati</taxon>
        <taxon>Bacillota</taxon>
        <taxon>Clostridia</taxon>
        <taxon>Eubacteriales</taxon>
        <taxon>Clostridiaceae</taxon>
        <taxon>Clostridium</taxon>
    </lineage>
</organism>
<comment type="similarity">
    <text evidence="1 2">Belongs to the UPF0473 family.</text>
</comment>
<dbReference type="InterPro" id="IPR009711">
    <property type="entry name" value="UPF0473"/>
</dbReference>
<dbReference type="Proteomes" id="UP000182569">
    <property type="component" value="Chromosome"/>
</dbReference>
<dbReference type="PANTHER" id="PTHR40066">
    <property type="entry name" value="UPF0473 PROTEIN CBO2561/CLC_2432"/>
    <property type="match status" value="1"/>
</dbReference>
<evidence type="ECO:0000256" key="2">
    <source>
        <dbReference type="HAMAP-Rule" id="MF_01448"/>
    </source>
</evidence>
<dbReference type="OrthoDB" id="9811971at2"/>
<dbReference type="PANTHER" id="PTHR40066:SF1">
    <property type="entry name" value="UPF0473 PROTEIN CBO2561_CLC_2432"/>
    <property type="match status" value="1"/>
</dbReference>
<dbReference type="STRING" id="1552.A7L45_11565"/>